<dbReference type="EMBL" id="CAFAAQ010000065">
    <property type="protein sequence ID" value="CAB4806531.1"/>
    <property type="molecule type" value="Genomic_DNA"/>
</dbReference>
<dbReference type="SUPFAM" id="SSF47203">
    <property type="entry name" value="Acyl-CoA dehydrogenase C-terminal domain-like"/>
    <property type="match status" value="1"/>
</dbReference>
<dbReference type="InterPro" id="IPR009100">
    <property type="entry name" value="AcylCoA_DH/oxidase_NM_dom_sf"/>
</dbReference>
<dbReference type="InterPro" id="IPR006091">
    <property type="entry name" value="Acyl-CoA_Oxase/DH_mid-dom"/>
</dbReference>
<dbReference type="InterPro" id="IPR052161">
    <property type="entry name" value="Mycobact_Acyl-CoA_DH"/>
</dbReference>
<keyword evidence="4" id="KW-0274">FAD</keyword>
<dbReference type="Pfam" id="PF00441">
    <property type="entry name" value="Acyl-CoA_dh_1"/>
    <property type="match status" value="1"/>
</dbReference>
<comment type="cofactor">
    <cofactor evidence="1">
        <name>FAD</name>
        <dbReference type="ChEBI" id="CHEBI:57692"/>
    </cofactor>
</comment>
<dbReference type="InterPro" id="IPR037069">
    <property type="entry name" value="AcylCoA_DH/ox_N_sf"/>
</dbReference>
<evidence type="ECO:0000259" key="6">
    <source>
        <dbReference type="Pfam" id="PF00441"/>
    </source>
</evidence>
<keyword evidence="5" id="KW-0560">Oxidoreductase</keyword>
<protein>
    <submittedName>
        <fullName evidence="9">Unannotated protein</fullName>
    </submittedName>
</protein>
<dbReference type="SUPFAM" id="SSF56645">
    <property type="entry name" value="Acyl-CoA dehydrogenase NM domain-like"/>
    <property type="match status" value="1"/>
</dbReference>
<dbReference type="Gene3D" id="1.20.140.10">
    <property type="entry name" value="Butyryl-CoA Dehydrogenase, subunit A, domain 3"/>
    <property type="match status" value="1"/>
</dbReference>
<dbReference type="Pfam" id="PF02771">
    <property type="entry name" value="Acyl-CoA_dh_N"/>
    <property type="match status" value="1"/>
</dbReference>
<dbReference type="InterPro" id="IPR036250">
    <property type="entry name" value="AcylCo_DH-like_C"/>
</dbReference>
<dbReference type="InterPro" id="IPR009075">
    <property type="entry name" value="AcylCo_DH/oxidase_C"/>
</dbReference>
<accession>A0A6J6YAL7</accession>
<dbReference type="FunFam" id="2.40.110.10:FF:000011">
    <property type="entry name" value="Acyl-CoA dehydrogenase FadE34"/>
    <property type="match status" value="1"/>
</dbReference>
<organism evidence="9">
    <name type="scientific">freshwater metagenome</name>
    <dbReference type="NCBI Taxonomy" id="449393"/>
    <lineage>
        <taxon>unclassified sequences</taxon>
        <taxon>metagenomes</taxon>
        <taxon>ecological metagenomes</taxon>
    </lineage>
</organism>
<evidence type="ECO:0000256" key="2">
    <source>
        <dbReference type="ARBA" id="ARBA00009347"/>
    </source>
</evidence>
<dbReference type="PROSITE" id="PS00072">
    <property type="entry name" value="ACYL_COA_DH_1"/>
    <property type="match status" value="1"/>
</dbReference>
<dbReference type="Gene3D" id="1.10.540.10">
    <property type="entry name" value="Acyl-CoA dehydrogenase/oxidase, N-terminal domain"/>
    <property type="match status" value="1"/>
</dbReference>
<evidence type="ECO:0000259" key="8">
    <source>
        <dbReference type="Pfam" id="PF02771"/>
    </source>
</evidence>
<dbReference type="GO" id="GO:0003995">
    <property type="term" value="F:acyl-CoA dehydrogenase activity"/>
    <property type="evidence" value="ECO:0007669"/>
    <property type="project" value="InterPro"/>
</dbReference>
<dbReference type="InterPro" id="IPR006089">
    <property type="entry name" value="Acyl-CoA_DH_CS"/>
</dbReference>
<keyword evidence="3" id="KW-0285">Flavoprotein</keyword>
<evidence type="ECO:0000256" key="1">
    <source>
        <dbReference type="ARBA" id="ARBA00001974"/>
    </source>
</evidence>
<dbReference type="PANTHER" id="PTHR43292">
    <property type="entry name" value="ACYL-COA DEHYDROGENASE"/>
    <property type="match status" value="1"/>
</dbReference>
<evidence type="ECO:0000256" key="5">
    <source>
        <dbReference type="ARBA" id="ARBA00023002"/>
    </source>
</evidence>
<evidence type="ECO:0000256" key="4">
    <source>
        <dbReference type="ARBA" id="ARBA00022827"/>
    </source>
</evidence>
<evidence type="ECO:0000313" key="9">
    <source>
        <dbReference type="EMBL" id="CAB4806531.1"/>
    </source>
</evidence>
<dbReference type="InterPro" id="IPR046373">
    <property type="entry name" value="Acyl-CoA_Oxase/DH_mid-dom_sf"/>
</dbReference>
<dbReference type="Gene3D" id="2.40.110.10">
    <property type="entry name" value="Butyryl-CoA Dehydrogenase, subunit A, domain 2"/>
    <property type="match status" value="1"/>
</dbReference>
<proteinExistence type="inferred from homology"/>
<dbReference type="GO" id="GO:0050660">
    <property type="term" value="F:flavin adenine dinucleotide binding"/>
    <property type="evidence" value="ECO:0007669"/>
    <property type="project" value="InterPro"/>
</dbReference>
<evidence type="ECO:0000256" key="3">
    <source>
        <dbReference type="ARBA" id="ARBA00022630"/>
    </source>
</evidence>
<feature type="domain" description="Acyl-CoA dehydrogenase/oxidase C-terminal" evidence="6">
    <location>
        <begin position="285"/>
        <end position="391"/>
    </location>
</feature>
<feature type="domain" description="Acyl-CoA dehydrogenase/oxidase N-terminal" evidence="8">
    <location>
        <begin position="29"/>
        <end position="139"/>
    </location>
</feature>
<dbReference type="InterPro" id="IPR013786">
    <property type="entry name" value="AcylCoA_DH/ox_N"/>
</dbReference>
<sequence>MIGFASAAPALLPILDWETKQRMEFRLSPELQALSDEAHAVGRRAAERQEIREDSWLIGTSLDFSEELAQRGWLGMTWPVDQGGGGRTALERFVVFEALIAEGAPVATSWFADRQIGPTLMQFGTQQQCDRWLPDIISGTSAWCIGMSEPAAGSDVAALQTSAVSVPGPEDGSNTGGWVVNGQKVWTSGAAQADWCYLIARTDPSAAPHAGLSEFVVDMSSPGIEVRPILDATGNAHFCEVFFSDVEVPADHLVGTLNGSFKQVMRQMEHERGGIDRLVSNRALYLDAVQQADMSDRLIRNEFAALESGYIIGRLLVLREVLQQAPAGFSAATKTICTEFEQRVAEFCVRVAGAEAMCSGRVARNICYAPAYTIMGGTTNILRNIVAERMLGLPKEPVRRDS</sequence>
<dbReference type="GO" id="GO:0005886">
    <property type="term" value="C:plasma membrane"/>
    <property type="evidence" value="ECO:0007669"/>
    <property type="project" value="TreeGrafter"/>
</dbReference>
<dbReference type="PANTHER" id="PTHR43292:SF4">
    <property type="entry name" value="ACYL-COA DEHYDROGENASE FADE34"/>
    <property type="match status" value="1"/>
</dbReference>
<evidence type="ECO:0000259" key="7">
    <source>
        <dbReference type="Pfam" id="PF02770"/>
    </source>
</evidence>
<name>A0A6J6YAL7_9ZZZZ</name>
<feature type="domain" description="Acyl-CoA oxidase/dehydrogenase middle" evidence="7">
    <location>
        <begin position="144"/>
        <end position="246"/>
    </location>
</feature>
<dbReference type="Pfam" id="PF02770">
    <property type="entry name" value="Acyl-CoA_dh_M"/>
    <property type="match status" value="1"/>
</dbReference>
<gene>
    <name evidence="9" type="ORF">UFOPK3046_00871</name>
</gene>
<reference evidence="9" key="1">
    <citation type="submission" date="2020-05" db="EMBL/GenBank/DDBJ databases">
        <authorList>
            <person name="Chiriac C."/>
            <person name="Salcher M."/>
            <person name="Ghai R."/>
            <person name="Kavagutti S V."/>
        </authorList>
    </citation>
    <scope>NUCLEOTIDE SEQUENCE</scope>
</reference>
<dbReference type="AlphaFoldDB" id="A0A6J6YAL7"/>
<comment type="similarity">
    <text evidence="2">Belongs to the acyl-CoA dehydrogenase family.</text>
</comment>